<evidence type="ECO:0000313" key="4">
    <source>
        <dbReference type="EMBL" id="PXX04195.1"/>
    </source>
</evidence>
<dbReference type="Proteomes" id="UP000247781">
    <property type="component" value="Unassembled WGS sequence"/>
</dbReference>
<feature type="transmembrane region" description="Helical" evidence="2">
    <location>
        <begin position="77"/>
        <end position="102"/>
    </location>
</feature>
<organism evidence="4 5">
    <name type="scientific">Mycolicibacterium moriokaense</name>
    <dbReference type="NCBI Taxonomy" id="39691"/>
    <lineage>
        <taxon>Bacteria</taxon>
        <taxon>Bacillati</taxon>
        <taxon>Actinomycetota</taxon>
        <taxon>Actinomycetes</taxon>
        <taxon>Mycobacteriales</taxon>
        <taxon>Mycobacteriaceae</taxon>
        <taxon>Mycolicibacterium</taxon>
    </lineage>
</organism>
<evidence type="ECO:0000256" key="2">
    <source>
        <dbReference type="SAM" id="Phobius"/>
    </source>
</evidence>
<reference evidence="4 5" key="2">
    <citation type="submission" date="2018-06" db="EMBL/GenBank/DDBJ databases">
        <title>Sequencing of bacterial isolates from soil warming experiment in Harvard Forest, Massachusetts, USA.</title>
        <authorList>
            <person name="Deangelis K.PhD."/>
        </authorList>
    </citation>
    <scope>NUCLEOTIDE SEQUENCE [LARGE SCALE GENOMIC DNA]</scope>
    <source>
        <strain evidence="4 5">GAS496</strain>
    </source>
</reference>
<keyword evidence="2" id="KW-0812">Transmembrane</keyword>
<protein>
    <submittedName>
        <fullName evidence="4">Uncharacterized protein DUF4190</fullName>
    </submittedName>
</protein>
<dbReference type="RefSeq" id="WP_110318849.1">
    <property type="nucleotide sequence ID" value="NZ_QJJU01000021.1"/>
</dbReference>
<evidence type="ECO:0000256" key="1">
    <source>
        <dbReference type="SAM" id="MobiDB-lite"/>
    </source>
</evidence>
<dbReference type="OrthoDB" id="4557756at2"/>
<accession>A0A318HDB2</accession>
<gene>
    <name evidence="4" type="ORF">C8E89_12188</name>
</gene>
<evidence type="ECO:0000313" key="5">
    <source>
        <dbReference type="Proteomes" id="UP000247781"/>
    </source>
</evidence>
<reference evidence="5" key="1">
    <citation type="submission" date="2018-05" db="EMBL/GenBank/DDBJ databases">
        <authorList>
            <person name="Deangelis K."/>
            <person name="Huntemann M."/>
            <person name="Clum A."/>
            <person name="Pillay M."/>
            <person name="Palaniappan K."/>
            <person name="Varghese N."/>
            <person name="Mikhailova N."/>
            <person name="Stamatis D."/>
            <person name="Reddy T."/>
            <person name="Daum C."/>
            <person name="Shapiro N."/>
            <person name="Ivanova N."/>
            <person name="Kyrpides N."/>
            <person name="Woyke T."/>
        </authorList>
    </citation>
    <scope>NUCLEOTIDE SEQUENCE [LARGE SCALE GENOMIC DNA]</scope>
    <source>
        <strain evidence="5">GAS496</strain>
    </source>
</reference>
<dbReference type="EMBL" id="QJJU01000021">
    <property type="protein sequence ID" value="PXX04195.1"/>
    <property type="molecule type" value="Genomic_DNA"/>
</dbReference>
<feature type="region of interest" description="Disordered" evidence="1">
    <location>
        <begin position="1"/>
        <end position="22"/>
    </location>
</feature>
<keyword evidence="5" id="KW-1185">Reference proteome</keyword>
<keyword evidence="2" id="KW-1133">Transmembrane helix</keyword>
<keyword evidence="2" id="KW-0472">Membrane</keyword>
<proteinExistence type="predicted"/>
<name>A0A318HDB2_9MYCO</name>
<dbReference type="Pfam" id="PF13828">
    <property type="entry name" value="DUF4190"/>
    <property type="match status" value="1"/>
</dbReference>
<sequence length="150" mass="15635">MTGYPPPYPPPPPQPYSGFTPPPTGPRNGLGVTALILAIIGLVFCWTVAGGVILGLCAIIIGFVARGRVKRGEATNGGIAIAGIVLGFLAIIVSLVFIPIWIGVFGEVGGTDYVDCLSKAGSDQQAIQQCADQFRNHVETQFSITITPTP</sequence>
<evidence type="ECO:0000259" key="3">
    <source>
        <dbReference type="Pfam" id="PF13828"/>
    </source>
</evidence>
<dbReference type="InterPro" id="IPR025241">
    <property type="entry name" value="DUF4190"/>
</dbReference>
<dbReference type="AlphaFoldDB" id="A0A318HDB2"/>
<comment type="caution">
    <text evidence="4">The sequence shown here is derived from an EMBL/GenBank/DDBJ whole genome shotgun (WGS) entry which is preliminary data.</text>
</comment>
<feature type="domain" description="DUF4190" evidence="3">
    <location>
        <begin position="30"/>
        <end position="96"/>
    </location>
</feature>
<feature type="transmembrane region" description="Helical" evidence="2">
    <location>
        <begin position="32"/>
        <end position="65"/>
    </location>
</feature>